<reference evidence="7" key="1">
    <citation type="journal article" date="2021" name="Sci. Adv.">
        <title>The American lobster genome reveals insights on longevity, neural, and immune adaptations.</title>
        <authorList>
            <person name="Polinski J.M."/>
            <person name="Zimin A.V."/>
            <person name="Clark K.F."/>
            <person name="Kohn A.B."/>
            <person name="Sadowski N."/>
            <person name="Timp W."/>
            <person name="Ptitsyn A."/>
            <person name="Khanna P."/>
            <person name="Romanova D.Y."/>
            <person name="Williams P."/>
            <person name="Greenwood S.J."/>
            <person name="Moroz L.L."/>
            <person name="Walt D.R."/>
            <person name="Bodnar A.G."/>
        </authorList>
    </citation>
    <scope>NUCLEOTIDE SEQUENCE</scope>
    <source>
        <strain evidence="7">GMGI-L3</strain>
    </source>
</reference>
<evidence type="ECO:0000313" key="8">
    <source>
        <dbReference type="Proteomes" id="UP000747542"/>
    </source>
</evidence>
<dbReference type="SUPFAM" id="SSF103473">
    <property type="entry name" value="MFS general substrate transporter"/>
    <property type="match status" value="1"/>
</dbReference>
<accession>A0A8J5JS64</accession>
<dbReference type="EMBL" id="JAHLQT010035566">
    <property type="protein sequence ID" value="KAG7158214.1"/>
    <property type="molecule type" value="Genomic_DNA"/>
</dbReference>
<dbReference type="Proteomes" id="UP000747542">
    <property type="component" value="Unassembled WGS sequence"/>
</dbReference>
<dbReference type="InterPro" id="IPR036259">
    <property type="entry name" value="MFS_trans_sf"/>
</dbReference>
<feature type="transmembrane region" description="Helical" evidence="5">
    <location>
        <begin position="159"/>
        <end position="177"/>
    </location>
</feature>
<evidence type="ECO:0000256" key="1">
    <source>
        <dbReference type="ARBA" id="ARBA00004141"/>
    </source>
</evidence>
<keyword evidence="4 5" id="KW-0472">Membrane</keyword>
<evidence type="ECO:0000256" key="5">
    <source>
        <dbReference type="SAM" id="Phobius"/>
    </source>
</evidence>
<comment type="caution">
    <text evidence="7">The sequence shown here is derived from an EMBL/GenBank/DDBJ whole genome shotgun (WGS) entry which is preliminary data.</text>
</comment>
<dbReference type="GO" id="GO:0022857">
    <property type="term" value="F:transmembrane transporter activity"/>
    <property type="evidence" value="ECO:0007669"/>
    <property type="project" value="InterPro"/>
</dbReference>
<feature type="transmembrane region" description="Helical" evidence="5">
    <location>
        <begin position="359"/>
        <end position="380"/>
    </location>
</feature>
<evidence type="ECO:0000256" key="2">
    <source>
        <dbReference type="ARBA" id="ARBA00022692"/>
    </source>
</evidence>
<dbReference type="AlphaFoldDB" id="A0A8J5JS64"/>
<dbReference type="GO" id="GO:0016020">
    <property type="term" value="C:membrane"/>
    <property type="evidence" value="ECO:0007669"/>
    <property type="project" value="UniProtKB-SubCell"/>
</dbReference>
<feature type="transmembrane region" description="Helical" evidence="5">
    <location>
        <begin position="331"/>
        <end position="353"/>
    </location>
</feature>
<evidence type="ECO:0000256" key="3">
    <source>
        <dbReference type="ARBA" id="ARBA00022989"/>
    </source>
</evidence>
<dbReference type="PROSITE" id="PS50850">
    <property type="entry name" value="MFS"/>
    <property type="match status" value="1"/>
</dbReference>
<keyword evidence="8" id="KW-1185">Reference proteome</keyword>
<feature type="transmembrane region" description="Helical" evidence="5">
    <location>
        <begin position="411"/>
        <end position="435"/>
    </location>
</feature>
<evidence type="ECO:0000259" key="6">
    <source>
        <dbReference type="PROSITE" id="PS50850"/>
    </source>
</evidence>
<dbReference type="Pfam" id="PF00083">
    <property type="entry name" value="Sugar_tr"/>
    <property type="match status" value="1"/>
</dbReference>
<dbReference type="PANTHER" id="PTHR24064">
    <property type="entry name" value="SOLUTE CARRIER FAMILY 22 MEMBER"/>
    <property type="match status" value="1"/>
</dbReference>
<feature type="transmembrane region" description="Helical" evidence="5">
    <location>
        <begin position="387"/>
        <end position="405"/>
    </location>
</feature>
<feature type="transmembrane region" description="Helical" evidence="5">
    <location>
        <begin position="447"/>
        <end position="466"/>
    </location>
</feature>
<feature type="transmembrane region" description="Helical" evidence="5">
    <location>
        <begin position="217"/>
        <end position="238"/>
    </location>
</feature>
<keyword evidence="3 5" id="KW-1133">Transmembrane helix</keyword>
<feature type="transmembrane region" description="Helical" evidence="5">
    <location>
        <begin position="244"/>
        <end position="263"/>
    </location>
</feature>
<organism evidence="7 8">
    <name type="scientific">Homarus americanus</name>
    <name type="common">American lobster</name>
    <dbReference type="NCBI Taxonomy" id="6706"/>
    <lineage>
        <taxon>Eukaryota</taxon>
        <taxon>Metazoa</taxon>
        <taxon>Ecdysozoa</taxon>
        <taxon>Arthropoda</taxon>
        <taxon>Crustacea</taxon>
        <taxon>Multicrustacea</taxon>
        <taxon>Malacostraca</taxon>
        <taxon>Eumalacostraca</taxon>
        <taxon>Eucarida</taxon>
        <taxon>Decapoda</taxon>
        <taxon>Pleocyemata</taxon>
        <taxon>Astacidea</taxon>
        <taxon>Nephropoidea</taxon>
        <taxon>Nephropidae</taxon>
        <taxon>Homarus</taxon>
    </lineage>
</organism>
<name>A0A8J5JS64_HOMAM</name>
<dbReference type="InterPro" id="IPR020846">
    <property type="entry name" value="MFS_dom"/>
</dbReference>
<sequence>MAKDFDEILESVGSYGYYQKWLIYVLLMPATFFSGFTMNLMLFQVVVPDHWCYVPGREHYSPRGGGPHIAQSHRESEVFSCLMYKGEWSGGRANYTVTNRHSGGSDPSQFTKELCLLNWVGVWAECSPTRPLAFTMAGNTVGTFLLRSLLTDDLGRHSVFFLTLAIHIVFTLSYCWVSNIGLHLTLRFFQGLSFESNYLMPYTIVLEVVPPDHRAMVIMLCFAAWSFGMCFTALVAWLIPNWQYLALISCLPSLLGFSFWRYLPESPRWLLSKGRLGQCVDILLQMARENGKEETSRTHLEEDLRRLTLTEPEKVPFSQVLAYPKLRFRAILIFFMMYCMHATYGSLLLGINVMPSNYFLSHFILSISELPSNFLGWIITHYLGRRFMCWFTYILLAVFAVAATFCTHDEWLLLIVLAMAKLLATQGLYVIFVLASEIFPTSVRTSGIGLTIVFGTLGMVVCPYVLNSGLGATFQYWVMAGLSLMSLLLSLPVPETIGLPLPQTFQEAENLGAGRPLSAWIHHWNKNEYPTPSPLHLLPDHQQELKEFNPKKPFVQ</sequence>
<gene>
    <name evidence="7" type="primary">Oct1-L1</name>
    <name evidence="7" type="ORF">Hamer_G008849</name>
</gene>
<evidence type="ECO:0000256" key="4">
    <source>
        <dbReference type="ARBA" id="ARBA00023136"/>
    </source>
</evidence>
<feature type="domain" description="Major facilitator superfamily (MFS) profile" evidence="6">
    <location>
        <begin position="23"/>
        <end position="498"/>
    </location>
</feature>
<protein>
    <submittedName>
        <fullName evidence="7">Organic cation transporter 1-like 1</fullName>
    </submittedName>
</protein>
<proteinExistence type="predicted"/>
<dbReference type="Gene3D" id="1.20.1250.20">
    <property type="entry name" value="MFS general substrate transporter like domains"/>
    <property type="match status" value="1"/>
</dbReference>
<keyword evidence="2 5" id="KW-0812">Transmembrane</keyword>
<evidence type="ECO:0000313" key="7">
    <source>
        <dbReference type="EMBL" id="KAG7158214.1"/>
    </source>
</evidence>
<comment type="subcellular location">
    <subcellularLocation>
        <location evidence="1">Membrane</location>
        <topology evidence="1">Multi-pass membrane protein</topology>
    </subcellularLocation>
</comment>
<dbReference type="InterPro" id="IPR005828">
    <property type="entry name" value="MFS_sugar_transport-like"/>
</dbReference>
<feature type="transmembrane region" description="Helical" evidence="5">
    <location>
        <begin position="21"/>
        <end position="47"/>
    </location>
</feature>